<dbReference type="Gene3D" id="1.20.120.550">
    <property type="entry name" value="Membrane associated eicosanoid/glutathione metabolism-like domain"/>
    <property type="match status" value="1"/>
</dbReference>
<evidence type="ECO:0000313" key="7">
    <source>
        <dbReference type="Proteomes" id="UP000571950"/>
    </source>
</evidence>
<keyword evidence="7" id="KW-1185">Reference proteome</keyword>
<feature type="transmembrane region" description="Helical" evidence="5">
    <location>
        <begin position="9"/>
        <end position="29"/>
    </location>
</feature>
<dbReference type="InterPro" id="IPR023352">
    <property type="entry name" value="MAPEG-like_dom_sf"/>
</dbReference>
<feature type="transmembrane region" description="Helical" evidence="5">
    <location>
        <begin position="126"/>
        <end position="149"/>
    </location>
</feature>
<evidence type="ECO:0000256" key="2">
    <source>
        <dbReference type="ARBA" id="ARBA00022692"/>
    </source>
</evidence>
<dbReference type="GO" id="GO:0016020">
    <property type="term" value="C:membrane"/>
    <property type="evidence" value="ECO:0007669"/>
    <property type="project" value="UniProtKB-SubCell"/>
</dbReference>
<evidence type="ECO:0000313" key="6">
    <source>
        <dbReference type="EMBL" id="MBB3927653.1"/>
    </source>
</evidence>
<comment type="caution">
    <text evidence="6">The sequence shown here is derived from an EMBL/GenBank/DDBJ whole genome shotgun (WGS) entry which is preliminary data.</text>
</comment>
<feature type="transmembrane region" description="Helical" evidence="5">
    <location>
        <begin position="78"/>
        <end position="106"/>
    </location>
</feature>
<evidence type="ECO:0000256" key="4">
    <source>
        <dbReference type="ARBA" id="ARBA00023136"/>
    </source>
</evidence>
<dbReference type="EMBL" id="JACIDT010000014">
    <property type="protein sequence ID" value="MBB3927653.1"/>
    <property type="molecule type" value="Genomic_DNA"/>
</dbReference>
<organism evidence="6 7">
    <name type="scientific">Sphingobium jiangsuense</name>
    <dbReference type="NCBI Taxonomy" id="870476"/>
    <lineage>
        <taxon>Bacteria</taxon>
        <taxon>Pseudomonadati</taxon>
        <taxon>Pseudomonadota</taxon>
        <taxon>Alphaproteobacteria</taxon>
        <taxon>Sphingomonadales</taxon>
        <taxon>Sphingomonadaceae</taxon>
        <taxon>Sphingobium</taxon>
    </lineage>
</organism>
<proteinExistence type="predicted"/>
<dbReference type="InterPro" id="IPR001129">
    <property type="entry name" value="Membr-assoc_MAPEG"/>
</dbReference>
<dbReference type="AlphaFoldDB" id="A0A7W6BRW0"/>
<dbReference type="Proteomes" id="UP000571950">
    <property type="component" value="Unassembled WGS sequence"/>
</dbReference>
<protein>
    <recommendedName>
        <fullName evidence="8">MAPEG family protein</fullName>
    </recommendedName>
</protein>
<evidence type="ECO:0000256" key="3">
    <source>
        <dbReference type="ARBA" id="ARBA00022989"/>
    </source>
</evidence>
<evidence type="ECO:0008006" key="8">
    <source>
        <dbReference type="Google" id="ProtNLM"/>
    </source>
</evidence>
<evidence type="ECO:0000256" key="1">
    <source>
        <dbReference type="ARBA" id="ARBA00004370"/>
    </source>
</evidence>
<dbReference type="RefSeq" id="WP_188073124.1">
    <property type="nucleotide sequence ID" value="NZ_BSPS01000116.1"/>
</dbReference>
<keyword evidence="2 5" id="KW-0812">Transmembrane</keyword>
<keyword evidence="3 5" id="KW-1133">Transmembrane helix</keyword>
<dbReference type="Pfam" id="PF01124">
    <property type="entry name" value="MAPEG"/>
    <property type="match status" value="1"/>
</dbReference>
<evidence type="ECO:0000256" key="5">
    <source>
        <dbReference type="SAM" id="Phobius"/>
    </source>
</evidence>
<gene>
    <name evidence="6" type="ORF">GGR43_003386</name>
</gene>
<reference evidence="6 7" key="1">
    <citation type="submission" date="2020-08" db="EMBL/GenBank/DDBJ databases">
        <title>Genomic Encyclopedia of Type Strains, Phase IV (KMG-IV): sequencing the most valuable type-strain genomes for metagenomic binning, comparative biology and taxonomic classification.</title>
        <authorList>
            <person name="Goeker M."/>
        </authorList>
    </citation>
    <scope>NUCLEOTIDE SEQUENCE [LARGE SCALE GENOMIC DNA]</scope>
    <source>
        <strain evidence="6 7">DSM 26189</strain>
    </source>
</reference>
<keyword evidence="4 5" id="KW-0472">Membrane</keyword>
<name>A0A7W6BRW0_9SPHN</name>
<sequence length="150" mass="16327">MPVHLAPSLLVPAAALVVWSLAMLVWLLIVRFSAFKVAGIDLRKVPRGGRGQELDRMLPPQANWPAHNYAHLMEQPTLFYPTILILALLGQGSALNLGLAWAYVLLRIVHSIWQARVNIVAIRAGLFLLSSLVLMLLAINALIAALAAAL</sequence>
<comment type="subcellular location">
    <subcellularLocation>
        <location evidence="1">Membrane</location>
    </subcellularLocation>
</comment>
<dbReference type="SUPFAM" id="SSF161084">
    <property type="entry name" value="MAPEG domain-like"/>
    <property type="match status" value="1"/>
</dbReference>
<accession>A0A7W6BRW0</accession>